<dbReference type="InterPro" id="IPR050595">
    <property type="entry name" value="Bact_response_regulator"/>
</dbReference>
<dbReference type="RefSeq" id="WP_155323424.1">
    <property type="nucleotide sequence ID" value="NZ_AP021876.1"/>
</dbReference>
<accession>A0A5K7ZSF6</accession>
<evidence type="ECO:0000256" key="2">
    <source>
        <dbReference type="PROSITE-ProRule" id="PRU00169"/>
    </source>
</evidence>
<gene>
    <name evidence="5" type="ORF">DSCO28_37060</name>
</gene>
<dbReference type="KEGG" id="dov:DSCO28_37060"/>
<evidence type="ECO:0000313" key="6">
    <source>
        <dbReference type="Proteomes" id="UP000425960"/>
    </source>
</evidence>
<dbReference type="PANTHER" id="PTHR44591">
    <property type="entry name" value="STRESS RESPONSE REGULATOR PROTEIN 1"/>
    <property type="match status" value="1"/>
</dbReference>
<reference evidence="5 6" key="1">
    <citation type="submission" date="2019-11" db="EMBL/GenBank/DDBJ databases">
        <title>Comparative genomics of hydrocarbon-degrading Desulfosarcina strains.</title>
        <authorList>
            <person name="Watanabe M."/>
            <person name="Kojima H."/>
            <person name="Fukui M."/>
        </authorList>
    </citation>
    <scope>NUCLEOTIDE SEQUENCE [LARGE SCALE GENOMIC DNA]</scope>
    <source>
        <strain evidence="5 6">28bB2T</strain>
    </source>
</reference>
<dbReference type="PANTHER" id="PTHR44591:SF3">
    <property type="entry name" value="RESPONSE REGULATORY DOMAIN-CONTAINING PROTEIN"/>
    <property type="match status" value="1"/>
</dbReference>
<dbReference type="SMART" id="SM00448">
    <property type="entry name" value="REC"/>
    <property type="match status" value="1"/>
</dbReference>
<feature type="compositionally biased region" description="Polar residues" evidence="3">
    <location>
        <begin position="7"/>
        <end position="18"/>
    </location>
</feature>
<dbReference type="PROSITE" id="PS50110">
    <property type="entry name" value="RESPONSE_REGULATORY"/>
    <property type="match status" value="1"/>
</dbReference>
<keyword evidence="1 2" id="KW-0597">Phosphoprotein</keyword>
<evidence type="ECO:0000259" key="4">
    <source>
        <dbReference type="PROSITE" id="PS50110"/>
    </source>
</evidence>
<feature type="modified residue" description="4-aspartylphosphate" evidence="2">
    <location>
        <position position="85"/>
    </location>
</feature>
<dbReference type="EMBL" id="AP021876">
    <property type="protein sequence ID" value="BBO83140.1"/>
    <property type="molecule type" value="Genomic_DNA"/>
</dbReference>
<feature type="region of interest" description="Disordered" evidence="3">
    <location>
        <begin position="1"/>
        <end position="26"/>
    </location>
</feature>
<dbReference type="Pfam" id="PF00072">
    <property type="entry name" value="Response_reg"/>
    <property type="match status" value="1"/>
</dbReference>
<name>A0A5K7ZSF6_9BACT</name>
<dbReference type="InterPro" id="IPR001789">
    <property type="entry name" value="Sig_transdc_resp-reg_receiver"/>
</dbReference>
<protein>
    <recommendedName>
        <fullName evidence="4">Response regulatory domain-containing protein</fullName>
    </recommendedName>
</protein>
<dbReference type="CDD" id="cd00156">
    <property type="entry name" value="REC"/>
    <property type="match status" value="1"/>
</dbReference>
<sequence>MVFDTPTVENRSRPSNGGSRKAHSLKRIKQGEHRINSLVVDDDNAILKYVAQMLTRLGCNVETAQEKHEVMYKVTTGAYDLIVTDLEMPEVNGYYLTQSIKKKIHDTKVIIMTGCLEDDCLDMMATRWVDGWLFKPFGLTDLYAMLQKLELLKK</sequence>
<feature type="domain" description="Response regulatory" evidence="4">
    <location>
        <begin position="36"/>
        <end position="150"/>
    </location>
</feature>
<dbReference type="Proteomes" id="UP000425960">
    <property type="component" value="Chromosome"/>
</dbReference>
<organism evidence="5 6">
    <name type="scientific">Desulfosarcina ovata subsp. sediminis</name>
    <dbReference type="NCBI Taxonomy" id="885957"/>
    <lineage>
        <taxon>Bacteria</taxon>
        <taxon>Pseudomonadati</taxon>
        <taxon>Thermodesulfobacteriota</taxon>
        <taxon>Desulfobacteria</taxon>
        <taxon>Desulfobacterales</taxon>
        <taxon>Desulfosarcinaceae</taxon>
        <taxon>Desulfosarcina</taxon>
    </lineage>
</organism>
<dbReference type="AlphaFoldDB" id="A0A5K7ZSF6"/>
<dbReference type="InterPro" id="IPR011006">
    <property type="entry name" value="CheY-like_superfamily"/>
</dbReference>
<evidence type="ECO:0000256" key="1">
    <source>
        <dbReference type="ARBA" id="ARBA00022553"/>
    </source>
</evidence>
<evidence type="ECO:0000313" key="5">
    <source>
        <dbReference type="EMBL" id="BBO83140.1"/>
    </source>
</evidence>
<dbReference type="SUPFAM" id="SSF52172">
    <property type="entry name" value="CheY-like"/>
    <property type="match status" value="1"/>
</dbReference>
<dbReference type="GO" id="GO:0000160">
    <property type="term" value="P:phosphorelay signal transduction system"/>
    <property type="evidence" value="ECO:0007669"/>
    <property type="project" value="InterPro"/>
</dbReference>
<evidence type="ECO:0000256" key="3">
    <source>
        <dbReference type="SAM" id="MobiDB-lite"/>
    </source>
</evidence>
<proteinExistence type="predicted"/>
<dbReference type="Gene3D" id="3.40.50.2300">
    <property type="match status" value="1"/>
</dbReference>